<dbReference type="Gene3D" id="3.90.75.10">
    <property type="entry name" value="Homing Intron 3 (I-ppo) Encoded Endonuclease, Chain A"/>
    <property type="match status" value="1"/>
</dbReference>
<keyword evidence="3" id="KW-0378">Hydrolase</keyword>
<dbReference type="Pfam" id="PF13392">
    <property type="entry name" value="HNH_3"/>
    <property type="match status" value="1"/>
</dbReference>
<protein>
    <submittedName>
        <fullName evidence="3">HNH endonuclease</fullName>
    </submittedName>
</protein>
<evidence type="ECO:0000259" key="2">
    <source>
        <dbReference type="Pfam" id="PF13392"/>
    </source>
</evidence>
<organism evidence="3 4">
    <name type="scientific">Mycobacterium phage Superphikiman</name>
    <dbReference type="NCBI Taxonomy" id="2041551"/>
    <lineage>
        <taxon>Viruses</taxon>
        <taxon>Duplodnaviria</taxon>
        <taxon>Heunggongvirae</taxon>
        <taxon>Uroviricota</taxon>
        <taxon>Caudoviricetes</taxon>
        <taxon>Omegavirus</taxon>
        <taxon>Omegavirus courthouse</taxon>
    </lineage>
</organism>
<sequence>MHYARFKRTGDPRGLKRLPPLEQFWSQVDKNGHGGCWLWTAGLRGGYGACSSKVVPSGSTLAHRVAYELKHGPVEKGLHLDHLCRVPACVNPDHLEPVTPAENTRRGLRGELRTHCDNGHELSGHNVMMSRDGVRRRCRACHYSFTKKRRYTEEYRATKRKPCQGCGGPKESGWRRKFCDACLASRTGRFKRPTSTQDKRKGCHDPTSTP</sequence>
<keyword evidence="3" id="KW-0540">Nuclease</keyword>
<dbReference type="InterPro" id="IPR003615">
    <property type="entry name" value="HNH_nuc"/>
</dbReference>
<dbReference type="InterPro" id="IPR044925">
    <property type="entry name" value="His-Me_finger_sf"/>
</dbReference>
<dbReference type="EMBL" id="MF919534">
    <property type="protein sequence ID" value="ATS92954.1"/>
    <property type="molecule type" value="Genomic_DNA"/>
</dbReference>
<dbReference type="InterPro" id="IPR044930">
    <property type="entry name" value="Homing_endonuclease_His-Me"/>
</dbReference>
<evidence type="ECO:0000313" key="3">
    <source>
        <dbReference type="EMBL" id="ATS92954.1"/>
    </source>
</evidence>
<keyword evidence="3" id="KW-0255">Endonuclease</keyword>
<evidence type="ECO:0000256" key="1">
    <source>
        <dbReference type="SAM" id="MobiDB-lite"/>
    </source>
</evidence>
<proteinExistence type="predicted"/>
<feature type="region of interest" description="Disordered" evidence="1">
    <location>
        <begin position="190"/>
        <end position="210"/>
    </location>
</feature>
<gene>
    <name evidence="3" type="ORF">SEA_SUPERPHIKIMAN_113</name>
</gene>
<reference evidence="3 4" key="1">
    <citation type="submission" date="2017-09" db="EMBL/GenBank/DDBJ databases">
        <authorList>
            <person name="Pradhan P."/>
            <person name="Aluri L.S."/>
            <person name="Anandarajan D."/>
            <person name="Beiriger J.C."/>
            <person name="Bethamcharla R."/>
            <person name="Betini N."/>
            <person name="Bhatt S.D."/>
            <person name="Chengalvala S."/>
            <person name="Cox N.E."/>
            <person name="Delvadia B.P."/>
            <person name="Desai A.S."/>
            <person name="Devaney A.M."/>
            <person name="Doyle B.K."/>
            <person name="Edgerton A.O."/>
            <person name="Erlich M.C."/>
            <person name="Fitzpatrick K.C."/>
            <person name="Gajjar E.A."/>
            <person name="Ganguly A."/>
            <person name="Gill R.S."/>
            <person name="Goldman M.G."/>
            <person name="Good P.M."/>
            <person name="Gupta N."/>
            <person name="Haddad L.M."/>
            <person name="Han E.J."/>
            <person name="Jain S."/>
            <person name="Jiang A."/>
            <person name="Jurgielewicz A.D."/>
            <person name="Kainth D.K."/>
            <person name="Karam J.M."/>
            <person name="Kodavatiganti M."/>
            <person name="Kriete S.J."/>
            <person name="MacDonald C.E."/>
            <person name="Maret J.P."/>
            <person name="Mathew A.E."/>
            <person name="Nako S."/>
            <person name="Natrajan M."/>
            <person name="Nishu N.M."/>
            <person name="Parikh A."/>
            <person name="Patel N."/>
            <person name="Patel P.D."/>
            <person name="Patel S."/>
            <person name="Patra K."/>
            <person name="Pumpuckdee D."/>
            <person name="Rai K."/>
            <person name="Ramanathan A."/>
            <person name="Sarkar A."/>
            <person name="Schaffer B.L."/>
            <person name="Shah P."/>
            <person name="Tata R.K."/>
            <person name="Tawfik A.H."/>
            <person name="Thuremella B.T."/>
            <person name="Toma J."/>
            <person name="Tran T.L."/>
            <person name="Veera S."/>
            <person name="Vemulapalli V.K."/>
            <person name="Vidas T.V."/>
            <person name="Vieira K.S."/>
            <person name="Vijayakumar G."/>
            <person name="Walor T.A."/>
            <person name="White C.R."/>
            <person name="Wong B.M."/>
            <person name="Zhao Sl."/>
            <person name="McDonald M.T."/>
            <person name="Dalia R."/>
            <person name="Little J.L."/>
            <person name="Gurney S.M.R."/>
            <person name="Bollivar D.W."/>
            <person name="Garlena R.A."/>
            <person name="Russell D.A."/>
            <person name="Pope W.H."/>
            <person name="Jacobs-Sera D."/>
            <person name="Hendrix R.W."/>
            <person name="Hatfull G.F."/>
        </authorList>
    </citation>
    <scope>NUCLEOTIDE SEQUENCE [LARGE SCALE GENOMIC DNA]</scope>
</reference>
<dbReference type="Proteomes" id="UP000240916">
    <property type="component" value="Segment"/>
</dbReference>
<dbReference type="SUPFAM" id="SSF54060">
    <property type="entry name" value="His-Me finger endonucleases"/>
    <property type="match status" value="1"/>
</dbReference>
<accession>A0A2D2W440</accession>
<evidence type="ECO:0000313" key="4">
    <source>
        <dbReference type="Proteomes" id="UP000240916"/>
    </source>
</evidence>
<name>A0A2D2W440_9CAUD</name>
<feature type="domain" description="HNH nuclease" evidence="2">
    <location>
        <begin position="61"/>
        <end position="105"/>
    </location>
</feature>
<dbReference type="GO" id="GO:0004519">
    <property type="term" value="F:endonuclease activity"/>
    <property type="evidence" value="ECO:0007669"/>
    <property type="project" value="UniProtKB-KW"/>
</dbReference>